<dbReference type="AlphaFoldDB" id="A0A4Z2F2K1"/>
<feature type="region of interest" description="Disordered" evidence="1">
    <location>
        <begin position="50"/>
        <end position="79"/>
    </location>
</feature>
<dbReference type="GO" id="GO:0005085">
    <property type="term" value="F:guanyl-nucleotide exchange factor activity"/>
    <property type="evidence" value="ECO:0007669"/>
    <property type="project" value="InterPro"/>
</dbReference>
<dbReference type="InterPro" id="IPR035999">
    <property type="entry name" value="Sec7_dom_sf"/>
</dbReference>
<name>A0A4Z2F2K1_9TELE</name>
<comment type="caution">
    <text evidence="2">The sequence shown here is derived from an EMBL/GenBank/DDBJ whole genome shotgun (WGS) entry which is preliminary data.</text>
</comment>
<dbReference type="OrthoDB" id="2157641at2759"/>
<sequence length="79" mass="8833">MASYLLCWGGGALEDRYLYAPPYPAVYSNDFSQMVAEEYLSNFSFSGQSIDQALRPGPPDLDHQTWTTRPGPPDLDDQT</sequence>
<protein>
    <submittedName>
        <fullName evidence="2">Uncharacterized protein</fullName>
    </submittedName>
</protein>
<accession>A0A4Z2F2K1</accession>
<dbReference type="SUPFAM" id="SSF48425">
    <property type="entry name" value="Sec7 domain"/>
    <property type="match status" value="1"/>
</dbReference>
<dbReference type="GO" id="GO:0032012">
    <property type="term" value="P:regulation of ARF protein signal transduction"/>
    <property type="evidence" value="ECO:0007669"/>
    <property type="project" value="InterPro"/>
</dbReference>
<dbReference type="EMBL" id="SRLO01001766">
    <property type="protein sequence ID" value="TNN35456.1"/>
    <property type="molecule type" value="Genomic_DNA"/>
</dbReference>
<reference evidence="2 3" key="1">
    <citation type="submission" date="2019-03" db="EMBL/GenBank/DDBJ databases">
        <title>First draft genome of Liparis tanakae, snailfish: a comprehensive survey of snailfish specific genes.</title>
        <authorList>
            <person name="Kim W."/>
            <person name="Song I."/>
            <person name="Jeong J.-H."/>
            <person name="Kim D."/>
            <person name="Kim S."/>
            <person name="Ryu S."/>
            <person name="Song J.Y."/>
            <person name="Lee S.K."/>
        </authorList>
    </citation>
    <scope>NUCLEOTIDE SEQUENCE [LARGE SCALE GENOMIC DNA]</scope>
    <source>
        <tissue evidence="2">Muscle</tissue>
    </source>
</reference>
<evidence type="ECO:0000313" key="3">
    <source>
        <dbReference type="Proteomes" id="UP000314294"/>
    </source>
</evidence>
<evidence type="ECO:0000313" key="2">
    <source>
        <dbReference type="EMBL" id="TNN35456.1"/>
    </source>
</evidence>
<proteinExistence type="predicted"/>
<dbReference type="Proteomes" id="UP000314294">
    <property type="component" value="Unassembled WGS sequence"/>
</dbReference>
<keyword evidence="3" id="KW-1185">Reference proteome</keyword>
<gene>
    <name evidence="2" type="ORF">EYF80_054382</name>
</gene>
<organism evidence="2 3">
    <name type="scientific">Liparis tanakae</name>
    <name type="common">Tanaka's snailfish</name>
    <dbReference type="NCBI Taxonomy" id="230148"/>
    <lineage>
        <taxon>Eukaryota</taxon>
        <taxon>Metazoa</taxon>
        <taxon>Chordata</taxon>
        <taxon>Craniata</taxon>
        <taxon>Vertebrata</taxon>
        <taxon>Euteleostomi</taxon>
        <taxon>Actinopterygii</taxon>
        <taxon>Neopterygii</taxon>
        <taxon>Teleostei</taxon>
        <taxon>Neoteleostei</taxon>
        <taxon>Acanthomorphata</taxon>
        <taxon>Eupercaria</taxon>
        <taxon>Perciformes</taxon>
        <taxon>Cottioidei</taxon>
        <taxon>Cottales</taxon>
        <taxon>Liparidae</taxon>
        <taxon>Liparis</taxon>
    </lineage>
</organism>
<evidence type="ECO:0000256" key="1">
    <source>
        <dbReference type="SAM" id="MobiDB-lite"/>
    </source>
</evidence>